<sequence>MRSGREHKGRKWRIFWVSLIAVLLVAAGSAYAINRAQTTRQADQKALASSSSSSSAKAKAKAESKKAQSASVSSAKAASQSEAASASESKQNTSAFDGLTQRTQLAILTQWAWNGYADPAATFAAAEGQPGGVIYIKITRGGGTTSLGGWINVTRKIVDHGDGTFSLYKPHYDGGMDGSPIAFDTVTWDLEQTINSDQLLADYQTSGTQIATSMDLSQLAVADPTQLK</sequence>
<evidence type="ECO:0000313" key="2">
    <source>
        <dbReference type="EMBL" id="TYC50286.1"/>
    </source>
</evidence>
<reference evidence="2 3" key="1">
    <citation type="submission" date="2019-01" db="EMBL/GenBank/DDBJ databases">
        <title>Weissella sp. nov., a novel lactic acid bacterium isolated from animal feces.</title>
        <authorList>
            <person name="Wang L.-T."/>
        </authorList>
    </citation>
    <scope>NUCLEOTIDE SEQUENCE [LARGE SCALE GENOMIC DNA]</scope>
    <source>
        <strain evidence="2 3">8H-2</strain>
    </source>
</reference>
<protein>
    <submittedName>
        <fullName evidence="2">Uncharacterized protein</fullName>
    </submittedName>
</protein>
<name>A0A6C2C9G7_9LACO</name>
<dbReference type="EMBL" id="SDGZ01000009">
    <property type="protein sequence ID" value="TYC50286.1"/>
    <property type="molecule type" value="Genomic_DNA"/>
</dbReference>
<proteinExistence type="predicted"/>
<dbReference type="OrthoDB" id="2149853at2"/>
<keyword evidence="3" id="KW-1185">Reference proteome</keyword>
<dbReference type="RefSeq" id="WP_148622077.1">
    <property type="nucleotide sequence ID" value="NZ_SDGZ01000009.1"/>
</dbReference>
<accession>A0A6C2C9G7</accession>
<feature type="compositionally biased region" description="Low complexity" evidence="1">
    <location>
        <begin position="47"/>
        <end position="57"/>
    </location>
</feature>
<gene>
    <name evidence="2" type="ORF">ESZ50_02745</name>
</gene>
<evidence type="ECO:0000256" key="1">
    <source>
        <dbReference type="SAM" id="MobiDB-lite"/>
    </source>
</evidence>
<organism evidence="2 3">
    <name type="scientific">Weissella muntiaci</name>
    <dbReference type="NCBI Taxonomy" id="2508881"/>
    <lineage>
        <taxon>Bacteria</taxon>
        <taxon>Bacillati</taxon>
        <taxon>Bacillota</taxon>
        <taxon>Bacilli</taxon>
        <taxon>Lactobacillales</taxon>
        <taxon>Lactobacillaceae</taxon>
        <taxon>Weissella</taxon>
    </lineage>
</organism>
<dbReference type="AlphaFoldDB" id="A0A6C2C9G7"/>
<feature type="region of interest" description="Disordered" evidence="1">
    <location>
        <begin position="47"/>
        <end position="74"/>
    </location>
</feature>
<dbReference type="Proteomes" id="UP000371977">
    <property type="component" value="Unassembled WGS sequence"/>
</dbReference>
<evidence type="ECO:0000313" key="3">
    <source>
        <dbReference type="Proteomes" id="UP000371977"/>
    </source>
</evidence>
<comment type="caution">
    <text evidence="2">The sequence shown here is derived from an EMBL/GenBank/DDBJ whole genome shotgun (WGS) entry which is preliminary data.</text>
</comment>